<sequence length="205" mass="22622">MRHYPRFWNRLVAGLSGLLLVALGVVLFAVQVVPIVADWWNQYAPEVFNELRKVLADTKIPDYNTSWITWIVLAVGLLVFVLALVTIFAQSGGRTYEALRVKGDKENPGDINLTTKFTSQFVRDQLEEINTITGVNVSTWKVKGNNSLYLRVKLAPGVDPTEVKAPIDALVTKLDGMLGHTMPVLVHVSPGSAITQTVSNAPRVK</sequence>
<evidence type="ECO:0000256" key="1">
    <source>
        <dbReference type="SAM" id="Phobius"/>
    </source>
</evidence>
<keyword evidence="1" id="KW-0812">Transmembrane</keyword>
<feature type="transmembrane region" description="Helical" evidence="1">
    <location>
        <begin position="67"/>
        <end position="89"/>
    </location>
</feature>
<keyword evidence="3" id="KW-1185">Reference proteome</keyword>
<proteinExistence type="predicted"/>
<accession>A0A1D9MM22</accession>
<evidence type="ECO:0000313" key="3">
    <source>
        <dbReference type="Proteomes" id="UP000176288"/>
    </source>
</evidence>
<name>A0A1D9MM22_9ACTO</name>
<dbReference type="STRING" id="1912795.BK816_08735"/>
<gene>
    <name evidence="2" type="ORF">BK816_08735</name>
</gene>
<dbReference type="Proteomes" id="UP000176288">
    <property type="component" value="Chromosome"/>
</dbReference>
<protein>
    <recommendedName>
        <fullName evidence="4">Alkaline shock response membrane anchor protein AmaP</fullName>
    </recommendedName>
</protein>
<dbReference type="KEGG" id="avu:BK816_08735"/>
<dbReference type="EMBL" id="CP017812">
    <property type="protein sequence ID" value="AOZ73344.1"/>
    <property type="molecule type" value="Genomic_DNA"/>
</dbReference>
<dbReference type="RefSeq" id="WP_071164807.1">
    <property type="nucleotide sequence ID" value="NZ_CP017812.1"/>
</dbReference>
<keyword evidence="1" id="KW-0472">Membrane</keyword>
<evidence type="ECO:0008006" key="4">
    <source>
        <dbReference type="Google" id="ProtNLM"/>
    </source>
</evidence>
<reference evidence="2 3" key="1">
    <citation type="submission" date="2016-10" db="EMBL/GenBank/DDBJ databases">
        <title>Actinomyces aegypiusis sp. nov., isolated from the Aegypius monachus in Qinghai Tibet Plateau China.</title>
        <authorList>
            <person name="Wang Y."/>
        </authorList>
    </citation>
    <scope>NUCLEOTIDE SEQUENCE [LARGE SCALE GENOMIC DNA]</scope>
    <source>
        <strain evidence="2 3">VUL4_3</strain>
    </source>
</reference>
<dbReference type="OrthoDB" id="5123397at2"/>
<keyword evidence="1" id="KW-1133">Transmembrane helix</keyword>
<feature type="transmembrane region" description="Helical" evidence="1">
    <location>
        <begin position="12"/>
        <end position="37"/>
    </location>
</feature>
<dbReference type="AlphaFoldDB" id="A0A1D9MM22"/>
<organism evidence="2 3">
    <name type="scientific">Boudabousia tangfeifanii</name>
    <dbReference type="NCBI Taxonomy" id="1912795"/>
    <lineage>
        <taxon>Bacteria</taxon>
        <taxon>Bacillati</taxon>
        <taxon>Actinomycetota</taxon>
        <taxon>Actinomycetes</taxon>
        <taxon>Actinomycetales</taxon>
        <taxon>Actinomycetaceae</taxon>
        <taxon>Boudabousia</taxon>
    </lineage>
</organism>
<evidence type="ECO:0000313" key="2">
    <source>
        <dbReference type="EMBL" id="AOZ73344.1"/>
    </source>
</evidence>